<organism evidence="2 3">
    <name type="scientific">Trifolium pratense</name>
    <name type="common">Red clover</name>
    <dbReference type="NCBI Taxonomy" id="57577"/>
    <lineage>
        <taxon>Eukaryota</taxon>
        <taxon>Viridiplantae</taxon>
        <taxon>Streptophyta</taxon>
        <taxon>Embryophyta</taxon>
        <taxon>Tracheophyta</taxon>
        <taxon>Spermatophyta</taxon>
        <taxon>Magnoliopsida</taxon>
        <taxon>eudicotyledons</taxon>
        <taxon>Gunneridae</taxon>
        <taxon>Pentapetalae</taxon>
        <taxon>rosids</taxon>
        <taxon>fabids</taxon>
        <taxon>Fabales</taxon>
        <taxon>Fabaceae</taxon>
        <taxon>Papilionoideae</taxon>
        <taxon>50 kb inversion clade</taxon>
        <taxon>NPAAA clade</taxon>
        <taxon>Hologalegina</taxon>
        <taxon>IRL clade</taxon>
        <taxon>Trifolieae</taxon>
        <taxon>Trifolium</taxon>
    </lineage>
</organism>
<reference evidence="2 3" key="1">
    <citation type="journal article" date="2014" name="Am. J. Bot.">
        <title>Genome assembly and annotation for red clover (Trifolium pratense; Fabaceae).</title>
        <authorList>
            <person name="Istvanek J."/>
            <person name="Jaros M."/>
            <person name="Krenek A."/>
            <person name="Repkova J."/>
        </authorList>
    </citation>
    <scope>NUCLEOTIDE SEQUENCE [LARGE SCALE GENOMIC DNA]</scope>
    <source>
        <strain evidence="3">cv. Tatra</strain>
        <tissue evidence="2">Young leaves</tissue>
    </source>
</reference>
<feature type="region of interest" description="Disordered" evidence="1">
    <location>
        <begin position="1"/>
        <end position="21"/>
    </location>
</feature>
<accession>A0A2K3KDZ2</accession>
<reference evidence="2 3" key="2">
    <citation type="journal article" date="2017" name="Front. Plant Sci.">
        <title>Gene Classification and Mining of Molecular Markers Useful in Red Clover (Trifolium pratense) Breeding.</title>
        <authorList>
            <person name="Istvanek J."/>
            <person name="Dluhosova J."/>
            <person name="Dluhos P."/>
            <person name="Patkova L."/>
            <person name="Nedelnik J."/>
            <person name="Repkova J."/>
        </authorList>
    </citation>
    <scope>NUCLEOTIDE SEQUENCE [LARGE SCALE GENOMIC DNA]</scope>
    <source>
        <strain evidence="3">cv. Tatra</strain>
        <tissue evidence="2">Young leaves</tissue>
    </source>
</reference>
<gene>
    <name evidence="2" type="ORF">L195_g062137</name>
</gene>
<name>A0A2K3KDZ2_TRIPR</name>
<sequence length="41" mass="4302">MRSSSGAMAQPTEKTSDNSIPIAPCAVQWRHGAAYIGLNSP</sequence>
<dbReference type="AlphaFoldDB" id="A0A2K3KDZ2"/>
<dbReference type="EMBL" id="ASHM01166601">
    <property type="protein sequence ID" value="PNX64483.1"/>
    <property type="molecule type" value="Genomic_DNA"/>
</dbReference>
<comment type="caution">
    <text evidence="2">The sequence shown here is derived from an EMBL/GenBank/DDBJ whole genome shotgun (WGS) entry which is preliminary data.</text>
</comment>
<proteinExistence type="predicted"/>
<dbReference type="Proteomes" id="UP000236291">
    <property type="component" value="Unassembled WGS sequence"/>
</dbReference>
<evidence type="ECO:0000313" key="2">
    <source>
        <dbReference type="EMBL" id="PNX64483.1"/>
    </source>
</evidence>
<feature type="non-terminal residue" evidence="2">
    <location>
        <position position="41"/>
    </location>
</feature>
<protein>
    <submittedName>
        <fullName evidence="2">Uncharacterized protein</fullName>
    </submittedName>
</protein>
<evidence type="ECO:0000256" key="1">
    <source>
        <dbReference type="SAM" id="MobiDB-lite"/>
    </source>
</evidence>
<evidence type="ECO:0000313" key="3">
    <source>
        <dbReference type="Proteomes" id="UP000236291"/>
    </source>
</evidence>